<dbReference type="RefSeq" id="WP_201875208.1">
    <property type="nucleotide sequence ID" value="NZ_JAERRF010000007.1"/>
</dbReference>
<comment type="caution">
    <text evidence="2">The sequence shown here is derived from an EMBL/GenBank/DDBJ whole genome shotgun (WGS) entry which is preliminary data.</text>
</comment>
<evidence type="ECO:0000313" key="3">
    <source>
        <dbReference type="Proteomes" id="UP000634229"/>
    </source>
</evidence>
<dbReference type="Proteomes" id="UP000634229">
    <property type="component" value="Unassembled WGS sequence"/>
</dbReference>
<organism evidence="2 3">
    <name type="scientific">Streptomyces coffeae</name>
    <dbReference type="NCBI Taxonomy" id="621382"/>
    <lineage>
        <taxon>Bacteria</taxon>
        <taxon>Bacillati</taxon>
        <taxon>Actinomycetota</taxon>
        <taxon>Actinomycetes</taxon>
        <taxon>Kitasatosporales</taxon>
        <taxon>Streptomycetaceae</taxon>
        <taxon>Streptomyces</taxon>
    </lineage>
</organism>
<evidence type="ECO:0000256" key="1">
    <source>
        <dbReference type="SAM" id="MobiDB-lite"/>
    </source>
</evidence>
<gene>
    <name evidence="2" type="ORF">JK363_14110</name>
</gene>
<sequence>MAIALLASCGGAESTSSTGAKSADSDDQSLKHTRCMREHGVDMPDDPANQGSASTLSGDKDTIEAALKACQKYAQPSGMDPNDPKLKDDQLKLARCMREHGVDMPDPGPDGGVSFKDTDKEKVDTALKACNKPAKVGKSGQSDEGAG</sequence>
<proteinExistence type="predicted"/>
<dbReference type="EMBL" id="JAERRF010000007">
    <property type="protein sequence ID" value="MBL1097785.1"/>
    <property type="molecule type" value="Genomic_DNA"/>
</dbReference>
<evidence type="ECO:0008006" key="4">
    <source>
        <dbReference type="Google" id="ProtNLM"/>
    </source>
</evidence>
<evidence type="ECO:0000313" key="2">
    <source>
        <dbReference type="EMBL" id="MBL1097785.1"/>
    </source>
</evidence>
<keyword evidence="3" id="KW-1185">Reference proteome</keyword>
<feature type="region of interest" description="Disordered" evidence="1">
    <location>
        <begin position="1"/>
        <end position="57"/>
    </location>
</feature>
<protein>
    <recommendedName>
        <fullName evidence="4">Secreted protein</fullName>
    </recommendedName>
</protein>
<accession>A0ABS1NCW7</accession>
<reference evidence="2 3" key="1">
    <citation type="submission" date="2021-01" db="EMBL/GenBank/DDBJ databases">
        <title>WGS of actinomycetes isolated from Thailand.</title>
        <authorList>
            <person name="Thawai C."/>
        </authorList>
    </citation>
    <scope>NUCLEOTIDE SEQUENCE [LARGE SCALE GENOMIC DNA]</scope>
    <source>
        <strain evidence="2 3">CA1R205</strain>
    </source>
</reference>
<name>A0ABS1NCW7_9ACTN</name>